<sequence>MAYQIVENDVRLLRRMLVCYNIGDSMSGDRVREHLSQKGLNFVLGSEIDSEERRGNMFGGMPINEAWLANAFGFAVLIDYQNEVIFLNSMWANPRTLYVKLVKEVPELDKLGTIVYLPFITIDIAKSLAEVYHKQYAEFLGTIEDAESKSH</sequence>
<dbReference type="AlphaFoldDB" id="A0A0F9VHQ9"/>
<proteinExistence type="predicted"/>
<evidence type="ECO:0000313" key="1">
    <source>
        <dbReference type="EMBL" id="KKN65318.1"/>
    </source>
</evidence>
<comment type="caution">
    <text evidence="1">The sequence shown here is derived from an EMBL/GenBank/DDBJ whole genome shotgun (WGS) entry which is preliminary data.</text>
</comment>
<dbReference type="EMBL" id="LAZR01000528">
    <property type="protein sequence ID" value="KKN65318.1"/>
    <property type="molecule type" value="Genomic_DNA"/>
</dbReference>
<accession>A0A0F9VHQ9</accession>
<gene>
    <name evidence="1" type="ORF">LCGC14_0483010</name>
</gene>
<reference evidence="1" key="1">
    <citation type="journal article" date="2015" name="Nature">
        <title>Complex archaea that bridge the gap between prokaryotes and eukaryotes.</title>
        <authorList>
            <person name="Spang A."/>
            <person name="Saw J.H."/>
            <person name="Jorgensen S.L."/>
            <person name="Zaremba-Niedzwiedzka K."/>
            <person name="Martijn J."/>
            <person name="Lind A.E."/>
            <person name="van Eijk R."/>
            <person name="Schleper C."/>
            <person name="Guy L."/>
            <person name="Ettema T.J."/>
        </authorList>
    </citation>
    <scope>NUCLEOTIDE SEQUENCE</scope>
</reference>
<name>A0A0F9VHQ9_9ZZZZ</name>
<organism evidence="1">
    <name type="scientific">marine sediment metagenome</name>
    <dbReference type="NCBI Taxonomy" id="412755"/>
    <lineage>
        <taxon>unclassified sequences</taxon>
        <taxon>metagenomes</taxon>
        <taxon>ecological metagenomes</taxon>
    </lineage>
</organism>
<protein>
    <submittedName>
        <fullName evidence="1">Uncharacterized protein</fullName>
    </submittedName>
</protein>